<dbReference type="NCBIfam" id="TIGR01143">
    <property type="entry name" value="murF"/>
    <property type="match status" value="1"/>
</dbReference>
<dbReference type="EC" id="6.3.2.10" evidence="6"/>
<evidence type="ECO:0000313" key="10">
    <source>
        <dbReference type="Proteomes" id="UP001174196"/>
    </source>
</evidence>
<keyword evidence="6" id="KW-0133">Cell shape</keyword>
<dbReference type="GO" id="GO:0016874">
    <property type="term" value="F:ligase activity"/>
    <property type="evidence" value="ECO:0007669"/>
    <property type="project" value="UniProtKB-KW"/>
</dbReference>
<dbReference type="EMBL" id="JANRHH010000020">
    <property type="protein sequence ID" value="MDN4593157.1"/>
    <property type="molecule type" value="Genomic_DNA"/>
</dbReference>
<evidence type="ECO:0000256" key="5">
    <source>
        <dbReference type="ARBA" id="ARBA00023306"/>
    </source>
</evidence>
<evidence type="ECO:0000259" key="7">
    <source>
        <dbReference type="Pfam" id="PF02875"/>
    </source>
</evidence>
<dbReference type="SUPFAM" id="SSF53244">
    <property type="entry name" value="MurD-like peptide ligases, peptide-binding domain"/>
    <property type="match status" value="1"/>
</dbReference>
<reference evidence="9" key="1">
    <citation type="submission" date="2022-08" db="EMBL/GenBank/DDBJ databases">
        <title>Polycladomyces zharkentsis sp. nov., a novel thermophilic CMC and starch-degrading bacterium isolated from a geothermal spring in Kazakhstan.</title>
        <authorList>
            <person name="Mashzhan A."/>
            <person name="Kistaubaeva A."/>
            <person name="Javier-Lopez R."/>
            <person name="Birkeland N.-K."/>
        </authorList>
    </citation>
    <scope>NUCLEOTIDE SEQUENCE</scope>
    <source>
        <strain evidence="9">KSR 13</strain>
    </source>
</reference>
<evidence type="ECO:0000259" key="8">
    <source>
        <dbReference type="Pfam" id="PF08245"/>
    </source>
</evidence>
<comment type="caution">
    <text evidence="9">The sequence shown here is derived from an EMBL/GenBank/DDBJ whole genome shotgun (WGS) entry which is preliminary data.</text>
</comment>
<keyword evidence="4" id="KW-0067">ATP-binding</keyword>
<dbReference type="RefSeq" id="WP_301237872.1">
    <property type="nucleotide sequence ID" value="NZ_JANRHH010000020.1"/>
</dbReference>
<keyword evidence="10" id="KW-1185">Reference proteome</keyword>
<comment type="subcellular location">
    <subcellularLocation>
        <location evidence="6">Cytoplasm</location>
    </subcellularLocation>
</comment>
<organism evidence="9 10">
    <name type="scientific">Polycladomyces subterraneus</name>
    <dbReference type="NCBI Taxonomy" id="1016997"/>
    <lineage>
        <taxon>Bacteria</taxon>
        <taxon>Bacillati</taxon>
        <taxon>Bacillota</taxon>
        <taxon>Bacilli</taxon>
        <taxon>Bacillales</taxon>
        <taxon>Thermoactinomycetaceae</taxon>
        <taxon>Polycladomyces</taxon>
    </lineage>
</organism>
<dbReference type="InterPro" id="IPR005863">
    <property type="entry name" value="UDP-N-AcMur_synth"/>
</dbReference>
<accession>A0ABT8IK47</accession>
<keyword evidence="6" id="KW-0573">Peptidoglycan synthesis</keyword>
<evidence type="ECO:0000256" key="1">
    <source>
        <dbReference type="ARBA" id="ARBA00022598"/>
    </source>
</evidence>
<dbReference type="PANTHER" id="PTHR43024">
    <property type="entry name" value="UDP-N-ACETYLMURAMOYL-TRIPEPTIDE--D-ALANYL-D-ALANINE LIGASE"/>
    <property type="match status" value="1"/>
</dbReference>
<keyword evidence="2 6" id="KW-0132">Cell division</keyword>
<dbReference type="PANTHER" id="PTHR43024:SF1">
    <property type="entry name" value="UDP-N-ACETYLMURAMOYL-TRIPEPTIDE--D-ALANYL-D-ALANINE LIGASE"/>
    <property type="match status" value="1"/>
</dbReference>
<dbReference type="InterPro" id="IPR013221">
    <property type="entry name" value="Mur_ligase_cen"/>
</dbReference>
<evidence type="ECO:0000313" key="9">
    <source>
        <dbReference type="EMBL" id="MDN4593157.1"/>
    </source>
</evidence>
<comment type="pathway">
    <text evidence="6">Cell wall biogenesis; peptidoglycan biosynthesis.</text>
</comment>
<dbReference type="Gene3D" id="3.40.1190.10">
    <property type="entry name" value="Mur-like, catalytic domain"/>
    <property type="match status" value="1"/>
</dbReference>
<evidence type="ECO:0000256" key="6">
    <source>
        <dbReference type="RuleBase" id="RU004136"/>
    </source>
</evidence>
<dbReference type="Proteomes" id="UP001174196">
    <property type="component" value="Unassembled WGS sequence"/>
</dbReference>
<dbReference type="InterPro" id="IPR036565">
    <property type="entry name" value="Mur-like_cat_sf"/>
</dbReference>
<gene>
    <name evidence="9" type="ORF">NWF35_04450</name>
</gene>
<dbReference type="InterPro" id="IPR036615">
    <property type="entry name" value="Mur_ligase_C_dom_sf"/>
</dbReference>
<name>A0ABT8IK47_9BACL</name>
<keyword evidence="3" id="KW-0547">Nucleotide-binding</keyword>
<evidence type="ECO:0000256" key="4">
    <source>
        <dbReference type="ARBA" id="ARBA00022840"/>
    </source>
</evidence>
<keyword evidence="5 6" id="KW-0131">Cell cycle</keyword>
<dbReference type="SUPFAM" id="SSF53623">
    <property type="entry name" value="MurD-like peptide ligases, catalytic domain"/>
    <property type="match status" value="1"/>
</dbReference>
<keyword evidence="6" id="KW-0961">Cell wall biogenesis/degradation</keyword>
<dbReference type="Gene3D" id="3.90.190.20">
    <property type="entry name" value="Mur ligase, C-terminal domain"/>
    <property type="match status" value="1"/>
</dbReference>
<keyword evidence="1 9" id="KW-0436">Ligase</keyword>
<evidence type="ECO:0000256" key="3">
    <source>
        <dbReference type="ARBA" id="ARBA00022741"/>
    </source>
</evidence>
<dbReference type="Pfam" id="PF02875">
    <property type="entry name" value="Mur_ligase_C"/>
    <property type="match status" value="1"/>
</dbReference>
<proteinExistence type="predicted"/>
<evidence type="ECO:0000256" key="2">
    <source>
        <dbReference type="ARBA" id="ARBA00022618"/>
    </source>
</evidence>
<comment type="function">
    <text evidence="6">Involved in cell wall formation. Catalyzes the final step in the synthesis of UDP-N-acetylmuramoyl-pentapeptide, the precursor of murein.</text>
</comment>
<feature type="domain" description="Mur ligase central" evidence="8">
    <location>
        <begin position="110"/>
        <end position="294"/>
    </location>
</feature>
<dbReference type="InterPro" id="IPR051046">
    <property type="entry name" value="MurCDEF_CellWall_CoF430Synth"/>
</dbReference>
<dbReference type="Pfam" id="PF08245">
    <property type="entry name" value="Mur_ligase_M"/>
    <property type="match status" value="1"/>
</dbReference>
<dbReference type="Gene3D" id="3.40.1390.10">
    <property type="entry name" value="MurE/MurF, N-terminal domain"/>
    <property type="match status" value="1"/>
</dbReference>
<feature type="domain" description="Mur ligase C-terminal" evidence="7">
    <location>
        <begin position="316"/>
        <end position="442"/>
    </location>
</feature>
<sequence length="470" mass="51806">MFPTTLGKLAQIIGGRLLRGNPRTPVKHAVYGQTTRLQPGVVFFVRTNQNAGKQLAALRQKSCTAVVAPPSWQARIPGHHQLIVTPHVYQGLWKLTRWQREQSRAIFIGVTGSAGKTTTKEMIASILMQKYRVLKSYANNNLAQSLPYNLMYLGRQHQAVVLEMGMASLGNIRMQCQYAKPSIGVVTNVGEAHVGSLGNSLANVVRAKQELVDGIRPGGTIIVNADDRGSRMLNLKRFQSRIFNFGIQRPAQFRATHIQYTTGGMRFRVNGVPYEIPTWGEHNVYNALAAIAVARIMKVPTASIQRGLRRFPVPYMRLQRLLGVRNYLLINDAYNANPTAMIAGLRVLKQIGSSRPTVAVLGNMSELGTLSVSGHRKVGQTVAALKPTRLITIGSLATHIATSAADHGYPKNRIASFGSQAQAYQYILQSVPAGAILYFKASHNAHLEKLVKKLRPPKAARMAKQRKIRK</sequence>
<protein>
    <recommendedName>
        <fullName evidence="6">UDP-N-acetylmuramoyl-tripeptide--D-alanyl-D-alanine ligase</fullName>
        <ecNumber evidence="6">6.3.2.10</ecNumber>
    </recommendedName>
</protein>
<dbReference type="InterPro" id="IPR004101">
    <property type="entry name" value="Mur_ligase_C"/>
</dbReference>
<comment type="catalytic activity">
    <reaction evidence="6">
        <text>D-alanyl-D-alanine + UDP-N-acetyl-alpha-D-muramoyl-L-alanyl-gamma-D-glutamyl-meso-2,6-diaminopimelate + ATP = UDP-N-acetyl-alpha-D-muramoyl-L-alanyl-gamma-D-glutamyl-meso-2,6-diaminopimeloyl-D-alanyl-D-alanine + ADP + phosphate + H(+)</text>
        <dbReference type="Rhea" id="RHEA:28374"/>
        <dbReference type="ChEBI" id="CHEBI:15378"/>
        <dbReference type="ChEBI" id="CHEBI:30616"/>
        <dbReference type="ChEBI" id="CHEBI:43474"/>
        <dbReference type="ChEBI" id="CHEBI:57822"/>
        <dbReference type="ChEBI" id="CHEBI:61386"/>
        <dbReference type="ChEBI" id="CHEBI:83905"/>
        <dbReference type="ChEBI" id="CHEBI:456216"/>
        <dbReference type="EC" id="6.3.2.10"/>
    </reaction>
</comment>